<reference evidence="3 4" key="1">
    <citation type="submission" date="2018-03" db="EMBL/GenBank/DDBJ databases">
        <title>Finding Nemo's genes: A chromosome-scale reference assembly of the genome of the orange clownfish Amphiprion percula.</title>
        <authorList>
            <person name="Lehmann R."/>
        </authorList>
    </citation>
    <scope>NUCLEOTIDE SEQUENCE</scope>
</reference>
<dbReference type="InterPro" id="IPR027954">
    <property type="entry name" value="Transcobalamin-like_C"/>
</dbReference>
<dbReference type="GO" id="GO:0005615">
    <property type="term" value="C:extracellular space"/>
    <property type="evidence" value="ECO:0007669"/>
    <property type="project" value="TreeGrafter"/>
</dbReference>
<dbReference type="Ensembl" id="ENSAPET00000007504.1">
    <property type="protein sequence ID" value="ENSAPEP00000007288.1"/>
    <property type="gene ID" value="ENSAPEG00000005266.1"/>
</dbReference>
<dbReference type="PANTHER" id="PTHR10559:SF18">
    <property type="entry name" value="TRANSCOBALAMIN II"/>
    <property type="match status" value="1"/>
</dbReference>
<keyword evidence="4" id="KW-1185">Reference proteome</keyword>
<dbReference type="Proteomes" id="UP000265080">
    <property type="component" value="Chromosome 9"/>
</dbReference>
<feature type="signal peptide" evidence="1">
    <location>
        <begin position="1"/>
        <end position="22"/>
    </location>
</feature>
<proteinExistence type="predicted"/>
<reference evidence="3" key="2">
    <citation type="submission" date="2025-08" db="UniProtKB">
        <authorList>
            <consortium name="Ensembl"/>
        </authorList>
    </citation>
    <scope>IDENTIFICATION</scope>
</reference>
<feature type="domain" description="Transcobalamin-like C-terminal" evidence="2">
    <location>
        <begin position="64"/>
        <end position="135"/>
    </location>
</feature>
<evidence type="ECO:0000256" key="1">
    <source>
        <dbReference type="SAM" id="SignalP"/>
    </source>
</evidence>
<dbReference type="AlphaFoldDB" id="A0A3P8S352"/>
<name>A0A3P8S352_AMPPE</name>
<dbReference type="Pfam" id="PF14478">
    <property type="entry name" value="DUF4430"/>
    <property type="match status" value="1"/>
</dbReference>
<dbReference type="Gene3D" id="2.170.130.30">
    <property type="match status" value="2"/>
</dbReference>
<dbReference type="GeneTree" id="ENSGT01060000249418"/>
<evidence type="ECO:0000259" key="2">
    <source>
        <dbReference type="Pfam" id="PF14478"/>
    </source>
</evidence>
<dbReference type="GO" id="GO:0015889">
    <property type="term" value="P:cobalamin transport"/>
    <property type="evidence" value="ECO:0007669"/>
    <property type="project" value="TreeGrafter"/>
</dbReference>
<evidence type="ECO:0000313" key="3">
    <source>
        <dbReference type="Ensembl" id="ENSAPEP00000007288.1"/>
    </source>
</evidence>
<dbReference type="PANTHER" id="PTHR10559">
    <property type="entry name" value="TRANSCOBALAMIN-1/GASTRIC INTRINSIC FACTOR"/>
    <property type="match status" value="1"/>
</dbReference>
<sequence length="202" mass="22449">MTMPALLSAALMLLLLPGTSWAVDRKPAPITVVVENTLLGTAPLTYTTDVVAYRGILLGALNRLMNSNQNFKFTYTEDPNYGPYLESVNGVAGNDKDHTYWELLVKKSDGQIIRPDVGIGCYIPSVNDHIILRFTTWFTYKKDPKYGSYLESVNGVAGNGKDLTYWELLIKTSDGHIISPDVGIGCYIPSVNDHIILRFTTW</sequence>
<organism evidence="3 4">
    <name type="scientific">Amphiprion percula</name>
    <name type="common">Orange clownfish</name>
    <name type="synonym">Lutjanus percula</name>
    <dbReference type="NCBI Taxonomy" id="161767"/>
    <lineage>
        <taxon>Eukaryota</taxon>
        <taxon>Metazoa</taxon>
        <taxon>Chordata</taxon>
        <taxon>Craniata</taxon>
        <taxon>Vertebrata</taxon>
        <taxon>Euteleostomi</taxon>
        <taxon>Actinopterygii</taxon>
        <taxon>Neopterygii</taxon>
        <taxon>Teleostei</taxon>
        <taxon>Neoteleostei</taxon>
        <taxon>Acanthomorphata</taxon>
        <taxon>Ovalentaria</taxon>
        <taxon>Pomacentridae</taxon>
        <taxon>Amphiprion</taxon>
    </lineage>
</organism>
<reference evidence="3" key="3">
    <citation type="submission" date="2025-09" db="UniProtKB">
        <authorList>
            <consortium name="Ensembl"/>
        </authorList>
    </citation>
    <scope>IDENTIFICATION</scope>
</reference>
<feature type="chain" id="PRO_5018152821" description="Transcobalamin-like C-terminal domain-containing protein" evidence="1">
    <location>
        <begin position="23"/>
        <end position="202"/>
    </location>
</feature>
<protein>
    <recommendedName>
        <fullName evidence="2">Transcobalamin-like C-terminal domain-containing protein</fullName>
    </recommendedName>
</protein>
<dbReference type="InterPro" id="IPR051588">
    <property type="entry name" value="Cobalamin_Transport"/>
</dbReference>
<evidence type="ECO:0000313" key="4">
    <source>
        <dbReference type="Proteomes" id="UP000265080"/>
    </source>
</evidence>
<dbReference type="GO" id="GO:0031419">
    <property type="term" value="F:cobalamin binding"/>
    <property type="evidence" value="ECO:0007669"/>
    <property type="project" value="TreeGrafter"/>
</dbReference>
<accession>A0A3P8S352</accession>
<keyword evidence="1" id="KW-0732">Signal</keyword>